<sequence>MDFYHHDDDDDDSDNAGLSNVIDSSDDDENEEGGDHDHPNVDVHDDDVDIGFRNNTSSWRGKSSERNKNEALYGVFYESDDSNDDDANETKNNRKRRTGGGIAASRINPTNAPPVFVAAKKPDVIEETSNASVPSMFVKETQKVNDETKKTASASSKQSSLLSTEKEKEEQDETETEPDREERLKAELEQKQADEYFLSLLNKAKQAKNLKQRKRPHSVDQTAAATNTTNTPSQEQSVFFPATGSVLGSLPTSFGGRSQQSSNTIDLPMKDPSVAKWEKHTKGIGSKLLAKMGWKGTGGLGSNRRTHLKPNDDNSQKHQGMDGTSHDASSSTASSIFASVTSTTATHPASTTEPIVPKVKKGISRPVEVVVRPANLGLGFGNFKEATQLKTNRQIEAEVRGIDLEAEQQKKKRQRQQRRNDGSTDFFEEDLDDDDENDDNNNYGPSRSSSAIPSTNDLLSSQSWKRSRTANKKFKKSQTPKVIPYQELLQQQQQKQNQAAGTTVIIDMRGPNYQTPQALQQQQQQQQQHKIDTPTTVPLGEELLYNLSFLLNTYENKLHSSAVFAKSTQQKVTSIETDITDLEQRYQTTQQRLQKMETALQIVQSIQSVVDQGDDNMQQQVQELLWQLERQFTKEDQEALQFWTVLAPTVLSPAMESTLQQWNPLDGSKDGFATSKSIIDSFFDWSLETKRTDQSNRNNLRFLCESLIVNQLLPKLKHVLESTKWNPVLQTDIALDVYEYLHKKCQYFDKSGLVGTISVGETQNDNVQVLPSIDLDDHDHGENLSLLTETAHKDLILDTVYPKLQTAISHWKPAMSPLLRQTNVVQDRLDTWVLPWIPHLDRPALLPNLLADCKRKVKSTVAFLQRRIGDDKEFVTTCLAVLKPWQGVFDNKSLQRMMEENHDVSTVAILVQGCHGRFNGIRSRLEWFPARVHVACQGAVVGYRVFEYDGGQCTDEMGKPFISPARNINNR</sequence>
<feature type="region of interest" description="Disordered" evidence="3">
    <location>
        <begin position="408"/>
        <end position="479"/>
    </location>
</feature>
<dbReference type="InterPro" id="IPR022783">
    <property type="entry name" value="GCFC_dom"/>
</dbReference>
<dbReference type="PROSITE" id="PS50174">
    <property type="entry name" value="G_PATCH"/>
    <property type="match status" value="1"/>
</dbReference>
<dbReference type="AlphaFoldDB" id="A0A9K3M4I3"/>
<proteinExistence type="inferred from homology"/>
<evidence type="ECO:0000256" key="1">
    <source>
        <dbReference type="ARBA" id="ARBA00010900"/>
    </source>
</evidence>
<feature type="compositionally biased region" description="Basic residues" evidence="3">
    <location>
        <begin position="207"/>
        <end position="216"/>
    </location>
</feature>
<feature type="compositionally biased region" description="Acidic residues" evidence="3">
    <location>
        <begin position="170"/>
        <end position="179"/>
    </location>
</feature>
<dbReference type="Pfam" id="PF07842">
    <property type="entry name" value="GCFC"/>
    <property type="match status" value="1"/>
</dbReference>
<gene>
    <name evidence="5" type="ORF">IV203_012842</name>
</gene>
<comment type="similarity">
    <text evidence="1">Belongs to the TFP11/STIP family.</text>
</comment>
<dbReference type="GO" id="GO:0000390">
    <property type="term" value="P:spliceosomal complex disassembly"/>
    <property type="evidence" value="ECO:0007669"/>
    <property type="project" value="InterPro"/>
</dbReference>
<evidence type="ECO:0000313" key="5">
    <source>
        <dbReference type="EMBL" id="KAG7373747.1"/>
    </source>
</evidence>
<dbReference type="GO" id="GO:0071008">
    <property type="term" value="C:U2-type post-mRNA release spliceosomal complex"/>
    <property type="evidence" value="ECO:0007669"/>
    <property type="project" value="TreeGrafter"/>
</dbReference>
<dbReference type="InterPro" id="IPR000467">
    <property type="entry name" value="G_patch_dom"/>
</dbReference>
<keyword evidence="5" id="KW-0238">DNA-binding</keyword>
<evidence type="ECO:0000256" key="2">
    <source>
        <dbReference type="SAM" id="Coils"/>
    </source>
</evidence>
<feature type="compositionally biased region" description="Basic and acidic residues" evidence="3">
    <location>
        <begin position="140"/>
        <end position="150"/>
    </location>
</feature>
<dbReference type="PANTHER" id="PTHR23329:SF1">
    <property type="entry name" value="TUFTELIN-INTERACTING PROTEIN 11"/>
    <property type="match status" value="1"/>
</dbReference>
<reference evidence="5" key="2">
    <citation type="submission" date="2021-04" db="EMBL/GenBank/DDBJ databases">
        <authorList>
            <person name="Podell S."/>
        </authorList>
    </citation>
    <scope>NUCLEOTIDE SEQUENCE</scope>
    <source>
        <strain evidence="5">Hildebrandi</strain>
    </source>
</reference>
<evidence type="ECO:0000259" key="4">
    <source>
        <dbReference type="PROSITE" id="PS50174"/>
    </source>
</evidence>
<feature type="coiled-coil region" evidence="2">
    <location>
        <begin position="565"/>
        <end position="599"/>
    </location>
</feature>
<keyword evidence="2" id="KW-0175">Coiled coil</keyword>
<feature type="compositionally biased region" description="Acidic residues" evidence="3">
    <location>
        <begin position="426"/>
        <end position="439"/>
    </location>
</feature>
<organism evidence="5 6">
    <name type="scientific">Nitzschia inconspicua</name>
    <dbReference type="NCBI Taxonomy" id="303405"/>
    <lineage>
        <taxon>Eukaryota</taxon>
        <taxon>Sar</taxon>
        <taxon>Stramenopiles</taxon>
        <taxon>Ochrophyta</taxon>
        <taxon>Bacillariophyta</taxon>
        <taxon>Bacillariophyceae</taxon>
        <taxon>Bacillariophycidae</taxon>
        <taxon>Bacillariales</taxon>
        <taxon>Bacillariaceae</taxon>
        <taxon>Nitzschia</taxon>
    </lineage>
</organism>
<feature type="compositionally biased region" description="Polar residues" evidence="3">
    <location>
        <begin position="443"/>
        <end position="464"/>
    </location>
</feature>
<dbReference type="InterPro" id="IPR045211">
    <property type="entry name" value="TFP11/STIP/Ntr1"/>
</dbReference>
<name>A0A9K3M4I3_9STRA</name>
<dbReference type="EMBL" id="JAGRRH010000001">
    <property type="protein sequence ID" value="KAG7373747.1"/>
    <property type="molecule type" value="Genomic_DNA"/>
</dbReference>
<feature type="region of interest" description="Disordered" evidence="3">
    <location>
        <begin position="297"/>
        <end position="334"/>
    </location>
</feature>
<reference evidence="5" key="1">
    <citation type="journal article" date="2021" name="Sci. Rep.">
        <title>Diploid genomic architecture of Nitzschia inconspicua, an elite biomass production diatom.</title>
        <authorList>
            <person name="Oliver A."/>
            <person name="Podell S."/>
            <person name="Pinowska A."/>
            <person name="Traller J.C."/>
            <person name="Smith S.R."/>
            <person name="McClure R."/>
            <person name="Beliaev A."/>
            <person name="Bohutskyi P."/>
            <person name="Hill E.A."/>
            <person name="Rabines A."/>
            <person name="Zheng H."/>
            <person name="Allen L.Z."/>
            <person name="Kuo A."/>
            <person name="Grigoriev I.V."/>
            <person name="Allen A.E."/>
            <person name="Hazlebeck D."/>
            <person name="Allen E.E."/>
        </authorList>
    </citation>
    <scope>NUCLEOTIDE SEQUENCE</scope>
    <source>
        <strain evidence="5">Hildebrandi</strain>
    </source>
</reference>
<dbReference type="Proteomes" id="UP000693970">
    <property type="component" value="Unassembled WGS sequence"/>
</dbReference>
<dbReference type="OrthoDB" id="29523at2759"/>
<feature type="region of interest" description="Disordered" evidence="3">
    <location>
        <begin position="207"/>
        <end position="236"/>
    </location>
</feature>
<protein>
    <submittedName>
        <fullName evidence="5">GC-rich sequence DNA-binding factor-like protein</fullName>
    </submittedName>
</protein>
<feature type="compositionally biased region" description="Basic and acidic residues" evidence="3">
    <location>
        <begin position="33"/>
        <end position="43"/>
    </location>
</feature>
<feature type="region of interest" description="Disordered" evidence="3">
    <location>
        <begin position="1"/>
        <end position="114"/>
    </location>
</feature>
<dbReference type="Pfam" id="PF01585">
    <property type="entry name" value="G-patch"/>
    <property type="match status" value="1"/>
</dbReference>
<evidence type="ECO:0000256" key="3">
    <source>
        <dbReference type="SAM" id="MobiDB-lite"/>
    </source>
</evidence>
<accession>A0A9K3M4I3</accession>
<dbReference type="PANTHER" id="PTHR23329">
    <property type="entry name" value="TUFTELIN-INTERACTING PROTEIN 11-RELATED"/>
    <property type="match status" value="1"/>
</dbReference>
<feature type="region of interest" description="Disordered" evidence="3">
    <location>
        <begin position="128"/>
        <end position="188"/>
    </location>
</feature>
<dbReference type="GO" id="GO:0003677">
    <property type="term" value="F:DNA binding"/>
    <property type="evidence" value="ECO:0007669"/>
    <property type="project" value="UniProtKB-KW"/>
</dbReference>
<feature type="compositionally biased region" description="Basic and acidic residues" evidence="3">
    <location>
        <begin position="309"/>
        <end position="320"/>
    </location>
</feature>
<keyword evidence="6" id="KW-1185">Reference proteome</keyword>
<feature type="compositionally biased region" description="Acidic residues" evidence="3">
    <location>
        <begin position="78"/>
        <end position="87"/>
    </location>
</feature>
<comment type="caution">
    <text evidence="5">The sequence shown here is derived from an EMBL/GenBank/DDBJ whole genome shotgun (WGS) entry which is preliminary data.</text>
</comment>
<feature type="compositionally biased region" description="Low complexity" evidence="3">
    <location>
        <begin position="222"/>
        <end position="231"/>
    </location>
</feature>
<evidence type="ECO:0000313" key="6">
    <source>
        <dbReference type="Proteomes" id="UP000693970"/>
    </source>
</evidence>
<feature type="compositionally biased region" description="Low complexity" evidence="3">
    <location>
        <begin position="151"/>
        <end position="163"/>
    </location>
</feature>
<feature type="domain" description="G-patch" evidence="4">
    <location>
        <begin position="281"/>
        <end position="329"/>
    </location>
</feature>
<feature type="compositionally biased region" description="Basic residues" evidence="3">
    <location>
        <begin position="465"/>
        <end position="478"/>
    </location>
</feature>